<dbReference type="SUPFAM" id="SSF51445">
    <property type="entry name" value="(Trans)glycosidases"/>
    <property type="match status" value="1"/>
</dbReference>
<proteinExistence type="inferred from homology"/>
<accession>A0A6J7EMB4</accession>
<keyword evidence="2" id="KW-0378">Hydrolase</keyword>
<evidence type="ECO:0000313" key="8">
    <source>
        <dbReference type="EMBL" id="CAB5032118.1"/>
    </source>
</evidence>
<gene>
    <name evidence="6" type="ORF">UFOPK3164_01406</name>
    <name evidence="7" type="ORF">UFOPK3427_01676</name>
    <name evidence="8" type="ORF">UFOPK4112_01785</name>
</gene>
<dbReference type="GO" id="GO:1901136">
    <property type="term" value="P:carbohydrate derivative catabolic process"/>
    <property type="evidence" value="ECO:0007669"/>
    <property type="project" value="UniProtKB-ARBA"/>
</dbReference>
<comment type="similarity">
    <text evidence="1">Belongs to the glycosyl hydrolase 5 (cellulase A) family.</text>
</comment>
<name>A0A6J7EMB4_9ZZZZ</name>
<dbReference type="PANTHER" id="PTHR31308">
    <property type="match status" value="1"/>
</dbReference>
<dbReference type="EMBL" id="CAFABE010000082">
    <property type="protein sequence ID" value="CAB4833057.1"/>
    <property type="molecule type" value="Genomic_DNA"/>
</dbReference>
<evidence type="ECO:0000313" key="6">
    <source>
        <dbReference type="EMBL" id="CAB4833057.1"/>
    </source>
</evidence>
<dbReference type="InterPro" id="IPR001547">
    <property type="entry name" value="Glyco_hydro_5"/>
</dbReference>
<dbReference type="PANTHER" id="PTHR31308:SF3">
    <property type="entry name" value="ENDOGLYCOCERAMIDASE"/>
    <property type="match status" value="1"/>
</dbReference>
<sequence>MKLIRSACVLIMTAVLFSACGSSSSSQGLSDAGEQQSNSRVQGVPSLSSLQENSYLNGALYSKNGPFITDRFGRVVTLHGTNAVYKLPPYTLTVKPNQPNSLANPDAQRMSALGFNLTRVGVIWAGIEPGKGGPNQTQVCAQGAATNPRMWNQKVANAYLDQVEQVVNELGRHHIYSLIDMHQDVWSSVFGGEGAPAWATCTNGLPIPATVQCKTAPCRWSDAYGEPSEIAAWNNFWDNSVVGGLQQEYQKSWAAVAKRFANNPWVVGYDPINEPSAMNNVVVTPQYDYTASLSCLYGGRNTKLVAFNNKTKIPCPIGVPNIGLIQTIQSNDPKHLVMPEVDNAANPNGGKTLYLATTPTLSGLVYNFHVYCPYRSGVTGNAKNQELCSSKETTSMVNNVNRRALYASTLQPFGPAIIMSEFGATSNEKLSSLLALDAGSLGLSWAWWSWRYYSDPTGSSAEALVQADDQLSPAGTALTQTYAMAVAGIPVDSQSDPLNGQFTLVWQTNPDITAPTTIFLDPMTFQYPYCTYVTGGTITSKPGAAMVTVQNSSKSELAGIRIVPGKCVKLK</sequence>
<evidence type="ECO:0000259" key="5">
    <source>
        <dbReference type="Pfam" id="PF18564"/>
    </source>
</evidence>
<dbReference type="GO" id="GO:0000272">
    <property type="term" value="P:polysaccharide catabolic process"/>
    <property type="evidence" value="ECO:0007669"/>
    <property type="project" value="InterPro"/>
</dbReference>
<dbReference type="GO" id="GO:0004553">
    <property type="term" value="F:hydrolase activity, hydrolyzing O-glycosyl compounds"/>
    <property type="evidence" value="ECO:0007669"/>
    <property type="project" value="InterPro"/>
</dbReference>
<dbReference type="InterPro" id="IPR052066">
    <property type="entry name" value="Glycosphingolipid_Hydrolases"/>
</dbReference>
<dbReference type="EMBL" id="CAFBPM010000029">
    <property type="protein sequence ID" value="CAB5032118.1"/>
    <property type="molecule type" value="Genomic_DNA"/>
</dbReference>
<dbReference type="Gene3D" id="3.20.20.80">
    <property type="entry name" value="Glycosidases"/>
    <property type="match status" value="1"/>
</dbReference>
<dbReference type="InterPro" id="IPR013780">
    <property type="entry name" value="Glyco_hydro_b"/>
</dbReference>
<evidence type="ECO:0000256" key="3">
    <source>
        <dbReference type="ARBA" id="ARBA00023295"/>
    </source>
</evidence>
<evidence type="ECO:0000313" key="7">
    <source>
        <dbReference type="EMBL" id="CAB4882838.1"/>
    </source>
</evidence>
<evidence type="ECO:0000256" key="2">
    <source>
        <dbReference type="ARBA" id="ARBA00022801"/>
    </source>
</evidence>
<feature type="domain" description="Glycoside hydrolase family 5 C-terminal" evidence="5">
    <location>
        <begin position="481"/>
        <end position="555"/>
    </location>
</feature>
<dbReference type="AlphaFoldDB" id="A0A6J7EMB4"/>
<dbReference type="Pfam" id="PF18564">
    <property type="entry name" value="Glyco_hydro_5_C"/>
    <property type="match status" value="1"/>
</dbReference>
<keyword evidence="3" id="KW-0326">Glycosidase</keyword>
<dbReference type="PROSITE" id="PS51257">
    <property type="entry name" value="PROKAR_LIPOPROTEIN"/>
    <property type="match status" value="1"/>
</dbReference>
<evidence type="ECO:0000259" key="4">
    <source>
        <dbReference type="Pfam" id="PF00150"/>
    </source>
</evidence>
<reference evidence="7" key="1">
    <citation type="submission" date="2020-05" db="EMBL/GenBank/DDBJ databases">
        <authorList>
            <person name="Chiriac C."/>
            <person name="Salcher M."/>
            <person name="Ghai R."/>
            <person name="Kavagutti S V."/>
        </authorList>
    </citation>
    <scope>NUCLEOTIDE SEQUENCE</scope>
</reference>
<feature type="domain" description="Glycoside hydrolase family 5" evidence="4">
    <location>
        <begin position="107"/>
        <end position="453"/>
    </location>
</feature>
<dbReference type="InterPro" id="IPR041036">
    <property type="entry name" value="GH5_C"/>
</dbReference>
<organism evidence="7">
    <name type="scientific">freshwater metagenome</name>
    <dbReference type="NCBI Taxonomy" id="449393"/>
    <lineage>
        <taxon>unclassified sequences</taxon>
        <taxon>metagenomes</taxon>
        <taxon>ecological metagenomes</taxon>
    </lineage>
</organism>
<dbReference type="GO" id="GO:0016042">
    <property type="term" value="P:lipid catabolic process"/>
    <property type="evidence" value="ECO:0007669"/>
    <property type="project" value="UniProtKB-ARBA"/>
</dbReference>
<protein>
    <submittedName>
        <fullName evidence="7">Unannotated protein</fullName>
    </submittedName>
</protein>
<dbReference type="InterPro" id="IPR017853">
    <property type="entry name" value="GH"/>
</dbReference>
<dbReference type="Gene3D" id="2.60.40.1180">
    <property type="entry name" value="Golgi alpha-mannosidase II"/>
    <property type="match status" value="1"/>
</dbReference>
<evidence type="ECO:0000256" key="1">
    <source>
        <dbReference type="ARBA" id="ARBA00005641"/>
    </source>
</evidence>
<dbReference type="Pfam" id="PF00150">
    <property type="entry name" value="Cellulase"/>
    <property type="match status" value="1"/>
</dbReference>
<dbReference type="EMBL" id="CAFBLT010000003">
    <property type="protein sequence ID" value="CAB4882838.1"/>
    <property type="molecule type" value="Genomic_DNA"/>
</dbReference>